<dbReference type="NCBIfam" id="TIGR00229">
    <property type="entry name" value="sensory_box"/>
    <property type="match status" value="1"/>
</dbReference>
<dbReference type="GO" id="GO:0005524">
    <property type="term" value="F:ATP binding"/>
    <property type="evidence" value="ECO:0007669"/>
    <property type="project" value="UniProtKB-KW"/>
</dbReference>
<dbReference type="InterPro" id="IPR003594">
    <property type="entry name" value="HATPase_dom"/>
</dbReference>
<dbReference type="InterPro" id="IPR000014">
    <property type="entry name" value="PAS"/>
</dbReference>
<dbReference type="SUPFAM" id="SSF55874">
    <property type="entry name" value="ATPase domain of HSP90 chaperone/DNA topoisomerase II/histidine kinase"/>
    <property type="match status" value="1"/>
</dbReference>
<dbReference type="PANTHER" id="PTHR43065">
    <property type="entry name" value="SENSOR HISTIDINE KINASE"/>
    <property type="match status" value="1"/>
</dbReference>
<feature type="domain" description="PAS" evidence="11">
    <location>
        <begin position="293"/>
        <end position="365"/>
    </location>
</feature>
<dbReference type="SMART" id="SM00387">
    <property type="entry name" value="HATPase_c"/>
    <property type="match status" value="1"/>
</dbReference>
<dbReference type="PRINTS" id="PR00344">
    <property type="entry name" value="BCTRLSENSOR"/>
</dbReference>
<reference evidence="13 14" key="1">
    <citation type="submission" date="2016-10" db="EMBL/GenBank/DDBJ databases">
        <authorList>
            <person name="de Groot N.N."/>
        </authorList>
    </citation>
    <scope>NUCLEOTIDE SEQUENCE [LARGE SCALE GENOMIC DNA]</scope>
    <source>
        <strain evidence="13 14">DSM 15123</strain>
    </source>
</reference>
<dbReference type="GO" id="GO:0006355">
    <property type="term" value="P:regulation of DNA-templated transcription"/>
    <property type="evidence" value="ECO:0007669"/>
    <property type="project" value="InterPro"/>
</dbReference>
<name>A0A1H8FL59_9BURK</name>
<keyword evidence="5" id="KW-0547">Nucleotide-binding</keyword>
<dbReference type="AlphaFoldDB" id="A0A1H8FL59"/>
<dbReference type="SMART" id="SM00086">
    <property type="entry name" value="PAC"/>
    <property type="match status" value="2"/>
</dbReference>
<dbReference type="Gene3D" id="3.30.450.20">
    <property type="entry name" value="PAS domain"/>
    <property type="match status" value="2"/>
</dbReference>
<dbReference type="Pfam" id="PF02518">
    <property type="entry name" value="HATPase_c"/>
    <property type="match status" value="1"/>
</dbReference>
<dbReference type="InterPro" id="IPR003661">
    <property type="entry name" value="HisK_dim/P_dom"/>
</dbReference>
<evidence type="ECO:0000256" key="6">
    <source>
        <dbReference type="ARBA" id="ARBA00022777"/>
    </source>
</evidence>
<dbReference type="SUPFAM" id="SSF55785">
    <property type="entry name" value="PYP-like sensor domain (PAS domain)"/>
    <property type="match status" value="1"/>
</dbReference>
<evidence type="ECO:0000313" key="14">
    <source>
        <dbReference type="Proteomes" id="UP000199531"/>
    </source>
</evidence>
<accession>A0A1H8FL59</accession>
<keyword evidence="8" id="KW-0902">Two-component regulatory system</keyword>
<evidence type="ECO:0000259" key="12">
    <source>
        <dbReference type="PROSITE" id="PS50113"/>
    </source>
</evidence>
<dbReference type="InterPro" id="IPR036890">
    <property type="entry name" value="HATPase_C_sf"/>
</dbReference>
<feature type="domain" description="PAC" evidence="12">
    <location>
        <begin position="369"/>
        <end position="421"/>
    </location>
</feature>
<keyword evidence="3" id="KW-0597">Phosphoprotein</keyword>
<keyword evidence="9" id="KW-0812">Transmembrane</keyword>
<comment type="catalytic activity">
    <reaction evidence="1">
        <text>ATP + protein L-histidine = ADP + protein N-phospho-L-histidine.</text>
        <dbReference type="EC" id="2.7.13.3"/>
    </reaction>
</comment>
<dbReference type="InterPro" id="IPR000700">
    <property type="entry name" value="PAS-assoc_C"/>
</dbReference>
<dbReference type="STRING" id="1121117.SAMN02745977_01095"/>
<dbReference type="InterPro" id="IPR036097">
    <property type="entry name" value="HisK_dim/P_sf"/>
</dbReference>
<evidence type="ECO:0000259" key="11">
    <source>
        <dbReference type="PROSITE" id="PS50112"/>
    </source>
</evidence>
<dbReference type="PROSITE" id="PS50109">
    <property type="entry name" value="HIS_KIN"/>
    <property type="match status" value="1"/>
</dbReference>
<proteinExistence type="predicted"/>
<dbReference type="GO" id="GO:0000155">
    <property type="term" value="F:phosphorelay sensor kinase activity"/>
    <property type="evidence" value="ECO:0007669"/>
    <property type="project" value="InterPro"/>
</dbReference>
<feature type="transmembrane region" description="Helical" evidence="9">
    <location>
        <begin position="259"/>
        <end position="279"/>
    </location>
</feature>
<protein>
    <recommendedName>
        <fullName evidence="2">histidine kinase</fullName>
        <ecNumber evidence="2">2.7.13.3</ecNumber>
    </recommendedName>
</protein>
<gene>
    <name evidence="13" type="ORF">SAMN02745977_01095</name>
</gene>
<dbReference type="SMART" id="SM00388">
    <property type="entry name" value="HisKA"/>
    <property type="match status" value="1"/>
</dbReference>
<feature type="domain" description="Histidine kinase" evidence="10">
    <location>
        <begin position="572"/>
        <end position="797"/>
    </location>
</feature>
<dbReference type="CDD" id="cd00130">
    <property type="entry name" value="PAS"/>
    <property type="match status" value="1"/>
</dbReference>
<evidence type="ECO:0000256" key="1">
    <source>
        <dbReference type="ARBA" id="ARBA00000085"/>
    </source>
</evidence>
<dbReference type="RefSeq" id="WP_091815552.1">
    <property type="nucleotide sequence ID" value="NZ_FOCW01000001.1"/>
</dbReference>
<keyword evidence="9" id="KW-0472">Membrane</keyword>
<dbReference type="InterPro" id="IPR004358">
    <property type="entry name" value="Sig_transdc_His_kin-like_C"/>
</dbReference>
<organism evidence="13 14">
    <name type="scientific">Brachymonas denitrificans DSM 15123</name>
    <dbReference type="NCBI Taxonomy" id="1121117"/>
    <lineage>
        <taxon>Bacteria</taxon>
        <taxon>Pseudomonadati</taxon>
        <taxon>Pseudomonadota</taxon>
        <taxon>Betaproteobacteria</taxon>
        <taxon>Burkholderiales</taxon>
        <taxon>Comamonadaceae</taxon>
        <taxon>Brachymonas</taxon>
    </lineage>
</organism>
<dbReference type="Gene3D" id="3.30.565.10">
    <property type="entry name" value="Histidine kinase-like ATPase, C-terminal domain"/>
    <property type="match status" value="1"/>
</dbReference>
<dbReference type="Pfam" id="PF00512">
    <property type="entry name" value="HisKA"/>
    <property type="match status" value="1"/>
</dbReference>
<dbReference type="EC" id="2.7.13.3" evidence="2"/>
<dbReference type="EMBL" id="FOCW01000001">
    <property type="protein sequence ID" value="SEN32412.1"/>
    <property type="molecule type" value="Genomic_DNA"/>
</dbReference>
<keyword evidence="4" id="KW-0808">Transferase</keyword>
<dbReference type="CDD" id="cd00082">
    <property type="entry name" value="HisKA"/>
    <property type="match status" value="1"/>
</dbReference>
<dbReference type="Pfam" id="PF00989">
    <property type="entry name" value="PAS"/>
    <property type="match status" value="1"/>
</dbReference>
<dbReference type="PROSITE" id="PS50112">
    <property type="entry name" value="PAS"/>
    <property type="match status" value="1"/>
</dbReference>
<dbReference type="OrthoDB" id="1931120at2"/>
<evidence type="ECO:0000313" key="13">
    <source>
        <dbReference type="EMBL" id="SEN32412.1"/>
    </source>
</evidence>
<dbReference type="SUPFAM" id="SSF47384">
    <property type="entry name" value="Homodimeric domain of signal transducing histidine kinase"/>
    <property type="match status" value="1"/>
</dbReference>
<keyword evidence="14" id="KW-1185">Reference proteome</keyword>
<evidence type="ECO:0000256" key="2">
    <source>
        <dbReference type="ARBA" id="ARBA00012438"/>
    </source>
</evidence>
<dbReference type="SMART" id="SM00091">
    <property type="entry name" value="PAS"/>
    <property type="match status" value="1"/>
</dbReference>
<dbReference type="InterPro" id="IPR001610">
    <property type="entry name" value="PAC"/>
</dbReference>
<dbReference type="InterPro" id="IPR005467">
    <property type="entry name" value="His_kinase_dom"/>
</dbReference>
<keyword evidence="6" id="KW-0418">Kinase</keyword>
<evidence type="ECO:0000256" key="7">
    <source>
        <dbReference type="ARBA" id="ARBA00022840"/>
    </source>
</evidence>
<evidence type="ECO:0000256" key="9">
    <source>
        <dbReference type="SAM" id="Phobius"/>
    </source>
</evidence>
<dbReference type="PROSITE" id="PS50113">
    <property type="entry name" value="PAC"/>
    <property type="match status" value="1"/>
</dbReference>
<dbReference type="Gene3D" id="1.10.287.130">
    <property type="match status" value="1"/>
</dbReference>
<evidence type="ECO:0000256" key="3">
    <source>
        <dbReference type="ARBA" id="ARBA00022553"/>
    </source>
</evidence>
<evidence type="ECO:0000256" key="5">
    <source>
        <dbReference type="ARBA" id="ARBA00022741"/>
    </source>
</evidence>
<evidence type="ECO:0000259" key="10">
    <source>
        <dbReference type="PROSITE" id="PS50109"/>
    </source>
</evidence>
<evidence type="ECO:0000256" key="4">
    <source>
        <dbReference type="ARBA" id="ARBA00022679"/>
    </source>
</evidence>
<sequence>MGLFPVLAVLLFAMAVVAAISYLRMEEMQAEQQSVQRDGEHSRQRVNLRLAERQEQLQKFGRELQPELASPAAFADRVSLLSLDNPEVLDVTWLNLDGKARASKEMHDTAGYPLPRPGMGLPLPQEQVLLDEVRKSRQARYVVVTRHEGEDAFLAFMLPLGQRDAPDSFLYARYNLSSLLYYAIPSDVFASYAVSLMDAHKRVVAGQSVNPDDEKIAWWQLWSSMHSSVYNAPLATVDNVLTLHLRAYRASGSMTNRGLFLLVLALSALTAWMLIANWLHLRRRQRSQQELLSETSFRRAMENSLVIGMRALDLDGRISYVNSAFCQMTGWSAEELIGQRPPYSFWHEDDHTRHHRILSKTLQDQIPQGGYVMRVLRKNGTTFEARIYMSPLIGVDGRQTGWMSSMTDITEPNRIKRQLTNAYERFTRVLDALDVSISVAPLGSKELLFANQAYRHWFTDDNAAGHMQMLTKAGSPGAPVEGVARNGEDTLAGLPTTALQDASNNTEIYLAGLGKWIEVRSRYLEWVDGRLAQLVVATDITARRQAEEQSAQHEARAQAASRLVTMGEMASSVAHELNQPLTAINNYCNGMISRLRNGQIDQEALLGALDKTSRQAQRAGQIIQRIRTFVKRSTPNYSDADVETMVVEAVELAEIEMRRRNVRLQYRVERGLPILRVDKILVEQVLINLLKNAAEAIDLAGMLAERRHVRLDVSTAVREDRPVIEFSIEDQGSGLSQETLDHLFEAFYTTKAEGMGIGLNLCRSIVESHQGRLMAENIYNDNMVTGCRFTFWLPIPTTPVSRDSQTITS</sequence>
<evidence type="ECO:0000256" key="8">
    <source>
        <dbReference type="ARBA" id="ARBA00023012"/>
    </source>
</evidence>
<dbReference type="InterPro" id="IPR035965">
    <property type="entry name" value="PAS-like_dom_sf"/>
</dbReference>
<keyword evidence="7" id="KW-0067">ATP-binding</keyword>
<keyword evidence="9" id="KW-1133">Transmembrane helix</keyword>
<dbReference type="Proteomes" id="UP000199531">
    <property type="component" value="Unassembled WGS sequence"/>
</dbReference>
<dbReference type="InterPro" id="IPR013767">
    <property type="entry name" value="PAS_fold"/>
</dbReference>
<dbReference type="PANTHER" id="PTHR43065:SF42">
    <property type="entry name" value="TWO-COMPONENT SENSOR PPRA"/>
    <property type="match status" value="1"/>
</dbReference>